<dbReference type="EMBL" id="BMGC01000008">
    <property type="protein sequence ID" value="GGB28219.1"/>
    <property type="molecule type" value="Genomic_DNA"/>
</dbReference>
<reference evidence="2" key="1">
    <citation type="journal article" date="2014" name="Int. J. Syst. Evol. Microbiol.">
        <title>Complete genome sequence of Corynebacterium casei LMG S-19264T (=DSM 44701T), isolated from a smear-ripened cheese.</title>
        <authorList>
            <consortium name="US DOE Joint Genome Institute (JGI-PGF)"/>
            <person name="Walter F."/>
            <person name="Albersmeier A."/>
            <person name="Kalinowski J."/>
            <person name="Ruckert C."/>
        </authorList>
    </citation>
    <scope>NUCLEOTIDE SEQUENCE</scope>
    <source>
        <strain evidence="2">CGMCC 1.12827</strain>
    </source>
</reference>
<dbReference type="Gene3D" id="3.40.50.1820">
    <property type="entry name" value="alpha/beta hydrolase"/>
    <property type="match status" value="1"/>
</dbReference>
<feature type="chain" id="PRO_5037528088" evidence="1">
    <location>
        <begin position="30"/>
        <end position="338"/>
    </location>
</feature>
<dbReference type="PROSITE" id="PS51257">
    <property type="entry name" value="PROKAR_LIPOPROTEIN"/>
    <property type="match status" value="1"/>
</dbReference>
<proteinExistence type="predicted"/>
<dbReference type="GO" id="GO:0016298">
    <property type="term" value="F:lipase activity"/>
    <property type="evidence" value="ECO:0007669"/>
    <property type="project" value="TreeGrafter"/>
</dbReference>
<dbReference type="AlphaFoldDB" id="A0A916WTE7"/>
<dbReference type="RefSeq" id="WP_229742292.1">
    <property type="nucleotide sequence ID" value="NZ_BMGC01000008.1"/>
</dbReference>
<dbReference type="GO" id="GO:0016042">
    <property type="term" value="P:lipid catabolic process"/>
    <property type="evidence" value="ECO:0007669"/>
    <property type="project" value="InterPro"/>
</dbReference>
<dbReference type="InterPro" id="IPR002918">
    <property type="entry name" value="Lipase_EstA/Esterase_EstB"/>
</dbReference>
<evidence type="ECO:0000313" key="2">
    <source>
        <dbReference type="EMBL" id="GGB28219.1"/>
    </source>
</evidence>
<accession>A0A916WTE7</accession>
<dbReference type="PANTHER" id="PTHR32015">
    <property type="entry name" value="FASTING INDUCED LIPASE"/>
    <property type="match status" value="1"/>
</dbReference>
<dbReference type="Proteomes" id="UP000621454">
    <property type="component" value="Unassembled WGS sequence"/>
</dbReference>
<protein>
    <submittedName>
        <fullName evidence="2">Lipase</fullName>
    </submittedName>
</protein>
<evidence type="ECO:0000256" key="1">
    <source>
        <dbReference type="SAM" id="SignalP"/>
    </source>
</evidence>
<organism evidence="2 3">
    <name type="scientific">Gordonia jinhuaensis</name>
    <dbReference type="NCBI Taxonomy" id="1517702"/>
    <lineage>
        <taxon>Bacteria</taxon>
        <taxon>Bacillati</taxon>
        <taxon>Actinomycetota</taxon>
        <taxon>Actinomycetes</taxon>
        <taxon>Mycobacteriales</taxon>
        <taxon>Gordoniaceae</taxon>
        <taxon>Gordonia</taxon>
    </lineage>
</organism>
<dbReference type="Pfam" id="PF01674">
    <property type="entry name" value="Lipase_2"/>
    <property type="match status" value="1"/>
</dbReference>
<comment type="caution">
    <text evidence="2">The sequence shown here is derived from an EMBL/GenBank/DDBJ whole genome shotgun (WGS) entry which is preliminary data.</text>
</comment>
<keyword evidence="1" id="KW-0732">Signal</keyword>
<sequence length="338" mass="35270">MRATRLVSVAASVIAACSVLALSGGTAGAAPSSTSVDPVGSGPVQTAFRTAATYPHPEAIPPGANDWSCKPSAEHPRPVVLVHGTWESAYQTWAALAPKLKAQGFCVFAPNVGILSAQQGGGIQSLQNGGQYGAGPVAQSAVQLGAFVDRVLAATGAKQVDMVGHSQGGTMIRQYLKFDGGADAADPSKNKVRKVVTLVATNHGTTSNGLSSVRDALNALHLDSNAFMIPVAGYAGTDQQVGSPFITALNKGGDTFSGIDYTVLSTRYDEYTTPYYLTFLKAGPGATVHNILVQDGCEQDITDHTTFTYDPRVISYTERALGISTPVVCAPRAWYFDN</sequence>
<feature type="signal peptide" evidence="1">
    <location>
        <begin position="1"/>
        <end position="29"/>
    </location>
</feature>
<dbReference type="SUPFAM" id="SSF53474">
    <property type="entry name" value="alpha/beta-Hydrolases"/>
    <property type="match status" value="1"/>
</dbReference>
<name>A0A916WTE7_9ACTN</name>
<reference evidence="2" key="2">
    <citation type="submission" date="2020-09" db="EMBL/GenBank/DDBJ databases">
        <authorList>
            <person name="Sun Q."/>
            <person name="Zhou Y."/>
        </authorList>
    </citation>
    <scope>NUCLEOTIDE SEQUENCE</scope>
    <source>
        <strain evidence="2">CGMCC 1.12827</strain>
    </source>
</reference>
<dbReference type="PANTHER" id="PTHR32015:SF1">
    <property type="entry name" value="LIPASE"/>
    <property type="match status" value="1"/>
</dbReference>
<gene>
    <name evidence="2" type="primary">aes</name>
    <name evidence="2" type="ORF">GCM10011489_15520</name>
</gene>
<keyword evidence="3" id="KW-1185">Reference proteome</keyword>
<dbReference type="InterPro" id="IPR029058">
    <property type="entry name" value="AB_hydrolase_fold"/>
</dbReference>
<evidence type="ECO:0000313" key="3">
    <source>
        <dbReference type="Proteomes" id="UP000621454"/>
    </source>
</evidence>